<dbReference type="PANTHER" id="PTHR46494">
    <property type="entry name" value="CORA FAMILY METAL ION TRANSPORTER (EUROFUNG)"/>
    <property type="match status" value="1"/>
</dbReference>
<evidence type="ECO:0000256" key="5">
    <source>
        <dbReference type="SAM" id="Phobius"/>
    </source>
</evidence>
<name>A0A0C3E0L4_OIDMZ</name>
<organism evidence="6 7">
    <name type="scientific">Oidiodendron maius (strain Zn)</name>
    <dbReference type="NCBI Taxonomy" id="913774"/>
    <lineage>
        <taxon>Eukaryota</taxon>
        <taxon>Fungi</taxon>
        <taxon>Dikarya</taxon>
        <taxon>Ascomycota</taxon>
        <taxon>Pezizomycotina</taxon>
        <taxon>Leotiomycetes</taxon>
        <taxon>Leotiomycetes incertae sedis</taxon>
        <taxon>Myxotrichaceae</taxon>
        <taxon>Oidiodendron</taxon>
    </lineage>
</organism>
<reference evidence="7" key="2">
    <citation type="submission" date="2015-01" db="EMBL/GenBank/DDBJ databases">
        <title>Evolutionary Origins and Diversification of the Mycorrhizal Mutualists.</title>
        <authorList>
            <consortium name="DOE Joint Genome Institute"/>
            <consortium name="Mycorrhizal Genomics Consortium"/>
            <person name="Kohler A."/>
            <person name="Kuo A."/>
            <person name="Nagy L.G."/>
            <person name="Floudas D."/>
            <person name="Copeland A."/>
            <person name="Barry K.W."/>
            <person name="Cichocki N."/>
            <person name="Veneault-Fourrey C."/>
            <person name="LaButti K."/>
            <person name="Lindquist E.A."/>
            <person name="Lipzen A."/>
            <person name="Lundell T."/>
            <person name="Morin E."/>
            <person name="Murat C."/>
            <person name="Riley R."/>
            <person name="Ohm R."/>
            <person name="Sun H."/>
            <person name="Tunlid A."/>
            <person name="Henrissat B."/>
            <person name="Grigoriev I.V."/>
            <person name="Hibbett D.S."/>
            <person name="Martin F."/>
        </authorList>
    </citation>
    <scope>NUCLEOTIDE SEQUENCE [LARGE SCALE GENOMIC DNA]</scope>
    <source>
        <strain evidence="7">Zn</strain>
    </source>
</reference>
<evidence type="ECO:0000256" key="1">
    <source>
        <dbReference type="ARBA" id="ARBA00004651"/>
    </source>
</evidence>
<reference evidence="6 7" key="1">
    <citation type="submission" date="2014-04" db="EMBL/GenBank/DDBJ databases">
        <authorList>
            <consortium name="DOE Joint Genome Institute"/>
            <person name="Kuo A."/>
            <person name="Martino E."/>
            <person name="Perotto S."/>
            <person name="Kohler A."/>
            <person name="Nagy L.G."/>
            <person name="Floudas D."/>
            <person name="Copeland A."/>
            <person name="Barry K.W."/>
            <person name="Cichocki N."/>
            <person name="Veneault-Fourrey C."/>
            <person name="LaButti K."/>
            <person name="Lindquist E.A."/>
            <person name="Lipzen A."/>
            <person name="Lundell T."/>
            <person name="Morin E."/>
            <person name="Murat C."/>
            <person name="Sun H."/>
            <person name="Tunlid A."/>
            <person name="Henrissat B."/>
            <person name="Grigoriev I.V."/>
            <person name="Hibbett D.S."/>
            <person name="Martin F."/>
            <person name="Nordberg H.P."/>
            <person name="Cantor M.N."/>
            <person name="Hua S.X."/>
        </authorList>
    </citation>
    <scope>NUCLEOTIDE SEQUENCE [LARGE SCALE GENOMIC DNA]</scope>
    <source>
        <strain evidence="6 7">Zn</strain>
    </source>
</reference>
<dbReference type="Gene3D" id="1.20.58.340">
    <property type="entry name" value="Magnesium transport protein CorA, transmembrane region"/>
    <property type="match status" value="1"/>
</dbReference>
<dbReference type="SUPFAM" id="SSF144083">
    <property type="entry name" value="Magnesium transport protein CorA, transmembrane region"/>
    <property type="match status" value="1"/>
</dbReference>
<dbReference type="GO" id="GO:0050897">
    <property type="term" value="F:cobalt ion binding"/>
    <property type="evidence" value="ECO:0007669"/>
    <property type="project" value="TreeGrafter"/>
</dbReference>
<evidence type="ECO:0000256" key="2">
    <source>
        <dbReference type="ARBA" id="ARBA00022692"/>
    </source>
</evidence>
<dbReference type="EMBL" id="KN832870">
    <property type="protein sequence ID" value="KIN07863.1"/>
    <property type="molecule type" value="Genomic_DNA"/>
</dbReference>
<keyword evidence="3 5" id="KW-1133">Transmembrane helix</keyword>
<dbReference type="STRING" id="913774.A0A0C3E0L4"/>
<keyword evidence="4 5" id="KW-0472">Membrane</keyword>
<keyword evidence="2 5" id="KW-0812">Transmembrane</keyword>
<keyword evidence="7" id="KW-1185">Reference proteome</keyword>
<evidence type="ECO:0000313" key="6">
    <source>
        <dbReference type="EMBL" id="KIN07863.1"/>
    </source>
</evidence>
<dbReference type="GO" id="GO:0000287">
    <property type="term" value="F:magnesium ion binding"/>
    <property type="evidence" value="ECO:0007669"/>
    <property type="project" value="TreeGrafter"/>
</dbReference>
<evidence type="ECO:0000256" key="4">
    <source>
        <dbReference type="ARBA" id="ARBA00023136"/>
    </source>
</evidence>
<dbReference type="PANTHER" id="PTHR46494:SF1">
    <property type="entry name" value="CORA FAMILY METAL ION TRANSPORTER (EUROFUNG)"/>
    <property type="match status" value="1"/>
</dbReference>
<dbReference type="HOGENOM" id="CLU_1960213_0_0_1"/>
<dbReference type="OrthoDB" id="5286874at2759"/>
<dbReference type="Pfam" id="PF01544">
    <property type="entry name" value="CorA"/>
    <property type="match status" value="1"/>
</dbReference>
<dbReference type="GO" id="GO:0015095">
    <property type="term" value="F:magnesium ion transmembrane transporter activity"/>
    <property type="evidence" value="ECO:0007669"/>
    <property type="project" value="TreeGrafter"/>
</dbReference>
<dbReference type="GO" id="GO:0005886">
    <property type="term" value="C:plasma membrane"/>
    <property type="evidence" value="ECO:0007669"/>
    <property type="project" value="UniProtKB-SubCell"/>
</dbReference>
<proteinExistence type="predicted"/>
<dbReference type="InterPro" id="IPR045863">
    <property type="entry name" value="CorA_TM1_TM2"/>
</dbReference>
<dbReference type="AlphaFoldDB" id="A0A0C3E0L4"/>
<evidence type="ECO:0000256" key="3">
    <source>
        <dbReference type="ARBA" id="ARBA00022989"/>
    </source>
</evidence>
<protein>
    <submittedName>
        <fullName evidence="6">Uncharacterized protein</fullName>
    </submittedName>
</protein>
<feature type="transmembrane region" description="Helical" evidence="5">
    <location>
        <begin position="51"/>
        <end position="75"/>
    </location>
</feature>
<dbReference type="Proteomes" id="UP000054321">
    <property type="component" value="Unassembled WGS sequence"/>
</dbReference>
<feature type="transmembrane region" description="Helical" evidence="5">
    <location>
        <begin position="87"/>
        <end position="109"/>
    </location>
</feature>
<dbReference type="InterPro" id="IPR002523">
    <property type="entry name" value="MgTranspt_CorA/ZnTranspt_ZntB"/>
</dbReference>
<sequence length="128" mass="14728">MYDLELDLINKCCFKSSQRLAACEQLIRRVQRLTDDTKTSVEINDDDHGKAILVFTVVTLVFLPLSFVASFLGMNTVDIRNQTWNQALYWIIALPVTASVVVLALVIGYKYETMRDYVERYTGKVKRE</sequence>
<dbReference type="InParanoid" id="A0A0C3E0L4"/>
<comment type="subcellular location">
    <subcellularLocation>
        <location evidence="1">Cell membrane</location>
        <topology evidence="1">Multi-pass membrane protein</topology>
    </subcellularLocation>
</comment>
<accession>A0A0C3E0L4</accession>
<dbReference type="GO" id="GO:0015087">
    <property type="term" value="F:cobalt ion transmembrane transporter activity"/>
    <property type="evidence" value="ECO:0007669"/>
    <property type="project" value="TreeGrafter"/>
</dbReference>
<gene>
    <name evidence="6" type="ORF">OIDMADRAFT_16360</name>
</gene>
<evidence type="ECO:0000313" key="7">
    <source>
        <dbReference type="Proteomes" id="UP000054321"/>
    </source>
</evidence>